<dbReference type="GO" id="GO:0016491">
    <property type="term" value="F:oxidoreductase activity"/>
    <property type="evidence" value="ECO:0007669"/>
    <property type="project" value="InterPro"/>
</dbReference>
<evidence type="ECO:0000259" key="6">
    <source>
        <dbReference type="Pfam" id="PF04116"/>
    </source>
</evidence>
<dbReference type="PANTHER" id="PTHR11863">
    <property type="entry name" value="STEROL DESATURASE"/>
    <property type="match status" value="1"/>
</dbReference>
<evidence type="ECO:0000256" key="3">
    <source>
        <dbReference type="ARBA" id="ARBA00022989"/>
    </source>
</evidence>
<feature type="domain" description="Fatty acid hydroxylase" evidence="6">
    <location>
        <begin position="112"/>
        <end position="246"/>
    </location>
</feature>
<dbReference type="InterPro" id="IPR050307">
    <property type="entry name" value="Sterol_Desaturase_Related"/>
</dbReference>
<evidence type="ECO:0000256" key="4">
    <source>
        <dbReference type="ARBA" id="ARBA00023136"/>
    </source>
</evidence>
<dbReference type="RefSeq" id="WP_135766369.1">
    <property type="nucleotide sequence ID" value="NZ_RQET01000001.1"/>
</dbReference>
<keyword evidence="2 5" id="KW-0812">Transmembrane</keyword>
<keyword evidence="3 5" id="KW-1133">Transmembrane helix</keyword>
<feature type="transmembrane region" description="Helical" evidence="5">
    <location>
        <begin position="165"/>
        <end position="196"/>
    </location>
</feature>
<accession>A0A4R9GJX1</accession>
<dbReference type="OrthoDB" id="9770329at2"/>
<comment type="subcellular location">
    <subcellularLocation>
        <location evidence="1">Membrane</location>
    </subcellularLocation>
</comment>
<keyword evidence="8" id="KW-1185">Reference proteome</keyword>
<dbReference type="AlphaFoldDB" id="A0A4R9GJX1"/>
<organism evidence="7 8">
    <name type="scientific">Leptospira fletcheri</name>
    <dbReference type="NCBI Taxonomy" id="2484981"/>
    <lineage>
        <taxon>Bacteria</taxon>
        <taxon>Pseudomonadati</taxon>
        <taxon>Spirochaetota</taxon>
        <taxon>Spirochaetia</taxon>
        <taxon>Leptospirales</taxon>
        <taxon>Leptospiraceae</taxon>
        <taxon>Leptospira</taxon>
    </lineage>
</organism>
<evidence type="ECO:0000313" key="7">
    <source>
        <dbReference type="EMBL" id="TGK14028.1"/>
    </source>
</evidence>
<gene>
    <name evidence="7" type="ORF">EHO60_01405</name>
</gene>
<feature type="transmembrane region" description="Helical" evidence="5">
    <location>
        <begin position="69"/>
        <end position="91"/>
    </location>
</feature>
<dbReference type="GO" id="GO:0005506">
    <property type="term" value="F:iron ion binding"/>
    <property type="evidence" value="ECO:0007669"/>
    <property type="project" value="InterPro"/>
</dbReference>
<evidence type="ECO:0000256" key="1">
    <source>
        <dbReference type="ARBA" id="ARBA00004370"/>
    </source>
</evidence>
<evidence type="ECO:0000256" key="2">
    <source>
        <dbReference type="ARBA" id="ARBA00022692"/>
    </source>
</evidence>
<name>A0A4R9GJX1_9LEPT</name>
<dbReference type="GO" id="GO:0016020">
    <property type="term" value="C:membrane"/>
    <property type="evidence" value="ECO:0007669"/>
    <property type="project" value="UniProtKB-SubCell"/>
</dbReference>
<comment type="caution">
    <text evidence="7">The sequence shown here is derived from an EMBL/GenBank/DDBJ whole genome shotgun (WGS) entry which is preliminary data.</text>
</comment>
<evidence type="ECO:0000313" key="8">
    <source>
        <dbReference type="Proteomes" id="UP000298458"/>
    </source>
</evidence>
<dbReference type="InterPro" id="IPR006694">
    <property type="entry name" value="Fatty_acid_hydroxylase"/>
</dbReference>
<dbReference type="Pfam" id="PF04116">
    <property type="entry name" value="FA_hydroxylase"/>
    <property type="match status" value="1"/>
</dbReference>
<proteinExistence type="predicted"/>
<dbReference type="EMBL" id="RQET01000001">
    <property type="protein sequence ID" value="TGK14028.1"/>
    <property type="molecule type" value="Genomic_DNA"/>
</dbReference>
<dbReference type="GO" id="GO:0008610">
    <property type="term" value="P:lipid biosynthetic process"/>
    <property type="evidence" value="ECO:0007669"/>
    <property type="project" value="InterPro"/>
</dbReference>
<sequence>MPSCQFSLECVESFALFQLSMNFLRYYPLAALVFLVFWIWKKGSFQKFRIQQSFPKSDKIWSEIKQSAVTLFMFSGIAISVYVLSGLGILNRKIYFNLSEHGGWAYGFFSLFLITVWHETWFYWFHRLMHHRKVYPLVHSLHHKSVNPSPFAAYNFHWIEAFLEAFYVVPFICVVPFHFGFFLAHTFYAMVMNIWWHTGYELFPRGWAKHPILKWINTSTHHNMHHQRFHGNYSLYFNFWDRVMKTNFEDYETTFETVAKGRADGRNADRNSRGDLVDSLAFASEER</sequence>
<evidence type="ECO:0000256" key="5">
    <source>
        <dbReference type="SAM" id="Phobius"/>
    </source>
</evidence>
<protein>
    <submittedName>
        <fullName evidence="7">Fatty acid hydroxylase family protein</fullName>
    </submittedName>
</protein>
<keyword evidence="4 5" id="KW-0472">Membrane</keyword>
<dbReference type="Proteomes" id="UP000298458">
    <property type="component" value="Unassembled WGS sequence"/>
</dbReference>
<feature type="transmembrane region" description="Helical" evidence="5">
    <location>
        <begin position="23"/>
        <end position="40"/>
    </location>
</feature>
<feature type="transmembrane region" description="Helical" evidence="5">
    <location>
        <begin position="103"/>
        <end position="125"/>
    </location>
</feature>
<reference evidence="7" key="1">
    <citation type="journal article" date="2019" name="PLoS Negl. Trop. Dis.">
        <title>Revisiting the worldwide diversity of Leptospira species in the environment.</title>
        <authorList>
            <person name="Vincent A.T."/>
            <person name="Schiettekatte O."/>
            <person name="Bourhy P."/>
            <person name="Veyrier F.J."/>
            <person name="Picardeau M."/>
        </authorList>
    </citation>
    <scope>NUCLEOTIDE SEQUENCE [LARGE SCALE GENOMIC DNA]</scope>
    <source>
        <strain evidence="7">SSW15</strain>
    </source>
</reference>